<feature type="compositionally biased region" description="Polar residues" evidence="1">
    <location>
        <begin position="243"/>
        <end position="252"/>
    </location>
</feature>
<feature type="transmembrane region" description="Helical" evidence="2">
    <location>
        <begin position="21"/>
        <end position="39"/>
    </location>
</feature>
<gene>
    <name evidence="3" type="ORF">LX83_005803</name>
</gene>
<keyword evidence="2" id="KW-0472">Membrane</keyword>
<feature type="region of interest" description="Disordered" evidence="1">
    <location>
        <begin position="45"/>
        <end position="106"/>
    </location>
</feature>
<feature type="region of interest" description="Disordered" evidence="1">
    <location>
        <begin position="344"/>
        <end position="366"/>
    </location>
</feature>
<dbReference type="Proteomes" id="UP001206128">
    <property type="component" value="Unassembled WGS sequence"/>
</dbReference>
<dbReference type="EMBL" id="JAMTCK010000016">
    <property type="protein sequence ID" value="MCP2168923.1"/>
    <property type="molecule type" value="Genomic_DNA"/>
</dbReference>
<keyword evidence="4" id="KW-1185">Reference proteome</keyword>
<evidence type="ECO:0000313" key="4">
    <source>
        <dbReference type="Proteomes" id="UP001206128"/>
    </source>
</evidence>
<sequence length="366" mass="36908">MSADDPRAEAGARRVRRLLSRALVVVGGVLTGTALSWALSTATGAAQPTTAGPPDHGMSAAEAAGVGADSDLVDPAAATQQPVPAADPSGSDGQVGRPVSGESEPAVDLAGEDLAGEFDPLAQALANATPPAAHRPIGGVMIRPVIDPIRQSVPVGGSEPVGGSNADDSPSTDWLDTLDQWLRSLGPSEEQLSGFPPAPVVEATRPAVPSGWHVQQWRGDQWSTVPPAATADQAAHPAETTEAHPTTDQPDTADQPRSDQGASPASARRGGSSLIVRSARQHPVDVTPASGPSRQPVPTRPDTPPAHTPAAPCSCGLDGSGAAGNQFVGVPVQAADTPGIAVGRALTRRPAPTPVLPGRQPGITPD</sequence>
<evidence type="ECO:0000313" key="3">
    <source>
        <dbReference type="EMBL" id="MCP2168923.1"/>
    </source>
</evidence>
<dbReference type="RefSeq" id="WP_253777220.1">
    <property type="nucleotide sequence ID" value="NZ_JAMTCK010000016.1"/>
</dbReference>
<comment type="caution">
    <text evidence="3">The sequence shown here is derived from an EMBL/GenBank/DDBJ whole genome shotgun (WGS) entry which is preliminary data.</text>
</comment>
<feature type="compositionally biased region" description="Low complexity" evidence="1">
    <location>
        <begin position="261"/>
        <end position="273"/>
    </location>
</feature>
<feature type="compositionally biased region" description="Low complexity" evidence="1">
    <location>
        <begin position="45"/>
        <end position="54"/>
    </location>
</feature>
<reference evidence="3" key="1">
    <citation type="submission" date="2022-06" db="EMBL/GenBank/DDBJ databases">
        <title>Genomic Encyclopedia of Archaeal and Bacterial Type Strains, Phase II (KMG-II): from individual species to whole genera.</title>
        <authorList>
            <person name="Goeker M."/>
        </authorList>
    </citation>
    <scope>NUCLEOTIDE SEQUENCE</scope>
    <source>
        <strain evidence="3">DSM 43935</strain>
    </source>
</reference>
<feature type="compositionally biased region" description="Low complexity" evidence="1">
    <location>
        <begin position="226"/>
        <end position="238"/>
    </location>
</feature>
<keyword evidence="2" id="KW-1133">Transmembrane helix</keyword>
<proteinExistence type="predicted"/>
<dbReference type="AlphaFoldDB" id="A0AAE3KNQ2"/>
<accession>A0AAE3KNQ2</accession>
<organism evidence="3 4">
    <name type="scientific">Goodfellowiella coeruleoviolacea</name>
    <dbReference type="NCBI Taxonomy" id="334858"/>
    <lineage>
        <taxon>Bacteria</taxon>
        <taxon>Bacillati</taxon>
        <taxon>Actinomycetota</taxon>
        <taxon>Actinomycetes</taxon>
        <taxon>Pseudonocardiales</taxon>
        <taxon>Pseudonocardiaceae</taxon>
        <taxon>Goodfellowiella</taxon>
    </lineage>
</organism>
<feature type="region of interest" description="Disordered" evidence="1">
    <location>
        <begin position="224"/>
        <end position="312"/>
    </location>
</feature>
<keyword evidence="2" id="KW-0812">Transmembrane</keyword>
<protein>
    <submittedName>
        <fullName evidence="3">Uncharacterized protein</fullName>
    </submittedName>
</protein>
<evidence type="ECO:0000256" key="1">
    <source>
        <dbReference type="SAM" id="MobiDB-lite"/>
    </source>
</evidence>
<evidence type="ECO:0000256" key="2">
    <source>
        <dbReference type="SAM" id="Phobius"/>
    </source>
</evidence>
<name>A0AAE3KNQ2_9PSEU</name>
<feature type="compositionally biased region" description="Low complexity" evidence="1">
    <location>
        <begin position="73"/>
        <end position="88"/>
    </location>
</feature>
<feature type="compositionally biased region" description="Pro residues" evidence="1">
    <location>
        <begin position="298"/>
        <end position="307"/>
    </location>
</feature>